<dbReference type="PROSITE" id="PS50158">
    <property type="entry name" value="ZF_CCHC"/>
    <property type="match status" value="1"/>
</dbReference>
<keyword evidence="3" id="KW-0472">Membrane</keyword>
<evidence type="ECO:0000313" key="5">
    <source>
        <dbReference type="EMBL" id="VVA38609.1"/>
    </source>
</evidence>
<keyword evidence="1" id="KW-0479">Metal-binding</keyword>
<evidence type="ECO:0000259" key="4">
    <source>
        <dbReference type="PROSITE" id="PS50158"/>
    </source>
</evidence>
<dbReference type="Proteomes" id="UP000327085">
    <property type="component" value="Unassembled WGS sequence"/>
</dbReference>
<dbReference type="EMBL" id="CABIKO010000663">
    <property type="protein sequence ID" value="VVA38609.1"/>
    <property type="molecule type" value="Genomic_DNA"/>
</dbReference>
<dbReference type="SUPFAM" id="SSF57756">
    <property type="entry name" value="Retrovirus zinc finger-like domains"/>
    <property type="match status" value="1"/>
</dbReference>
<feature type="non-terminal residue" evidence="5">
    <location>
        <position position="1"/>
    </location>
</feature>
<dbReference type="Gramene" id="VVA38609">
    <property type="protein sequence ID" value="VVA38609"/>
    <property type="gene ID" value="Prudul26B000995"/>
</dbReference>
<feature type="compositionally biased region" description="Basic residues" evidence="2">
    <location>
        <begin position="1"/>
        <end position="10"/>
    </location>
</feature>
<name>A0A5E4GFH4_PRUDU</name>
<evidence type="ECO:0000256" key="1">
    <source>
        <dbReference type="PROSITE-ProRule" id="PRU00047"/>
    </source>
</evidence>
<dbReference type="InParanoid" id="A0A5E4GFH4"/>
<proteinExistence type="predicted"/>
<dbReference type="AlphaFoldDB" id="A0A5E4GFH4"/>
<keyword evidence="1" id="KW-0862">Zinc</keyword>
<sequence length="128" mass="14516">EGSKYKKNFKVKNDKGKFKKASSNNKSKNANEGCYHCGKKGRYIRDCRHRKASEKYANKTNDANMVEEYGVDIVAVLSMMHIGTITEVNMAAAKNPLIGGLILGLLSMFAMTKLNSRHMKHQWTIERF</sequence>
<feature type="domain" description="CCHC-type" evidence="4">
    <location>
        <begin position="34"/>
        <end position="48"/>
    </location>
</feature>
<keyword evidence="1" id="KW-0863">Zinc-finger</keyword>
<dbReference type="InterPro" id="IPR001878">
    <property type="entry name" value="Znf_CCHC"/>
</dbReference>
<accession>A0A5E4GFH4</accession>
<dbReference type="GO" id="GO:0008270">
    <property type="term" value="F:zinc ion binding"/>
    <property type="evidence" value="ECO:0007669"/>
    <property type="project" value="UniProtKB-KW"/>
</dbReference>
<feature type="transmembrane region" description="Helical" evidence="3">
    <location>
        <begin position="97"/>
        <end position="114"/>
    </location>
</feature>
<protein>
    <submittedName>
        <fullName evidence="5">PREDICTED: Retrovirus-related Pol poly from transposon TNT 1-94</fullName>
    </submittedName>
</protein>
<keyword evidence="3" id="KW-1133">Transmembrane helix</keyword>
<evidence type="ECO:0000256" key="3">
    <source>
        <dbReference type="SAM" id="Phobius"/>
    </source>
</evidence>
<evidence type="ECO:0000313" key="6">
    <source>
        <dbReference type="Proteomes" id="UP000327085"/>
    </source>
</evidence>
<dbReference type="GO" id="GO:0003676">
    <property type="term" value="F:nucleic acid binding"/>
    <property type="evidence" value="ECO:0007669"/>
    <property type="project" value="InterPro"/>
</dbReference>
<evidence type="ECO:0000256" key="2">
    <source>
        <dbReference type="SAM" id="MobiDB-lite"/>
    </source>
</evidence>
<gene>
    <name evidence="5" type="ORF">ALMOND_2B000995</name>
</gene>
<feature type="compositionally biased region" description="Low complexity" evidence="2">
    <location>
        <begin position="21"/>
        <end position="31"/>
    </location>
</feature>
<feature type="region of interest" description="Disordered" evidence="2">
    <location>
        <begin position="1"/>
        <end position="31"/>
    </location>
</feature>
<keyword evidence="3" id="KW-0812">Transmembrane</keyword>
<dbReference type="InterPro" id="IPR036875">
    <property type="entry name" value="Znf_CCHC_sf"/>
</dbReference>
<reference evidence="6" key="1">
    <citation type="journal article" date="2020" name="Plant J.">
        <title>Transposons played a major role in the diversification between the closely related almond and peach genomes: results from the almond genome sequence.</title>
        <authorList>
            <person name="Alioto T."/>
            <person name="Alexiou K.G."/>
            <person name="Bardil A."/>
            <person name="Barteri F."/>
            <person name="Castanera R."/>
            <person name="Cruz F."/>
            <person name="Dhingra A."/>
            <person name="Duval H."/>
            <person name="Fernandez I Marti A."/>
            <person name="Frias L."/>
            <person name="Galan B."/>
            <person name="Garcia J.L."/>
            <person name="Howad W."/>
            <person name="Gomez-Garrido J."/>
            <person name="Gut M."/>
            <person name="Julca I."/>
            <person name="Morata J."/>
            <person name="Puigdomenech P."/>
            <person name="Ribeca P."/>
            <person name="Rubio Cabetas M.J."/>
            <person name="Vlasova A."/>
            <person name="Wirthensohn M."/>
            <person name="Garcia-Mas J."/>
            <person name="Gabaldon T."/>
            <person name="Casacuberta J.M."/>
            <person name="Arus P."/>
        </authorList>
    </citation>
    <scope>NUCLEOTIDE SEQUENCE [LARGE SCALE GENOMIC DNA]</scope>
    <source>
        <strain evidence="6">cv. Texas</strain>
    </source>
</reference>
<organism evidence="5 6">
    <name type="scientific">Prunus dulcis</name>
    <name type="common">Almond</name>
    <name type="synonym">Amygdalus dulcis</name>
    <dbReference type="NCBI Taxonomy" id="3755"/>
    <lineage>
        <taxon>Eukaryota</taxon>
        <taxon>Viridiplantae</taxon>
        <taxon>Streptophyta</taxon>
        <taxon>Embryophyta</taxon>
        <taxon>Tracheophyta</taxon>
        <taxon>Spermatophyta</taxon>
        <taxon>Magnoliopsida</taxon>
        <taxon>eudicotyledons</taxon>
        <taxon>Gunneridae</taxon>
        <taxon>Pentapetalae</taxon>
        <taxon>rosids</taxon>
        <taxon>fabids</taxon>
        <taxon>Rosales</taxon>
        <taxon>Rosaceae</taxon>
        <taxon>Amygdaloideae</taxon>
        <taxon>Amygdaleae</taxon>
        <taxon>Prunus</taxon>
    </lineage>
</organism>